<dbReference type="Pfam" id="PF04116">
    <property type="entry name" value="FA_hydroxylase"/>
    <property type="match status" value="1"/>
</dbReference>
<keyword evidence="8" id="KW-1185">Reference proteome</keyword>
<keyword evidence="4 5" id="KW-0472">Membrane</keyword>
<feature type="transmembrane region" description="Helical" evidence="5">
    <location>
        <begin position="172"/>
        <end position="191"/>
    </location>
</feature>
<evidence type="ECO:0000259" key="6">
    <source>
        <dbReference type="Pfam" id="PF04116"/>
    </source>
</evidence>
<evidence type="ECO:0000313" key="7">
    <source>
        <dbReference type="EMBL" id="KAF0740694.1"/>
    </source>
</evidence>
<evidence type="ECO:0000256" key="5">
    <source>
        <dbReference type="SAM" id="Phobius"/>
    </source>
</evidence>
<gene>
    <name evidence="7" type="ORF">Ae201684_003928</name>
</gene>
<dbReference type="EMBL" id="VJMJ01000047">
    <property type="protein sequence ID" value="KAF0740694.1"/>
    <property type="molecule type" value="Genomic_DNA"/>
</dbReference>
<dbReference type="GO" id="GO:0016491">
    <property type="term" value="F:oxidoreductase activity"/>
    <property type="evidence" value="ECO:0007669"/>
    <property type="project" value="InterPro"/>
</dbReference>
<dbReference type="GO" id="GO:0016020">
    <property type="term" value="C:membrane"/>
    <property type="evidence" value="ECO:0007669"/>
    <property type="project" value="UniProtKB-SubCell"/>
</dbReference>
<keyword evidence="2 5" id="KW-0812">Transmembrane</keyword>
<accession>A0A6G0XK50</accession>
<sequence length="283" mass="32136">MMKRELVDAIVLPIYGIAILLALRTAYESAWFQGIMSSHGSNVAKYCSLTLSFVVFWTHSLILMAIDNFRPEWAIKYKVQADKFVSSEMTVKGIRVALFNILCIALPMSIVWNAVVLPWRGVDPDTPLPPWSRVIMDFAVFLLAVEVLFYYSHRIFHMKAFYATYHKMHHEFIAPIGVAAVYCTPLEMVIANLLPLMAGPTIMGSHITTTTAWFCLALINTVQTHSGYDFPFMASPRRHDFHHEAFTENFGVLGVLDTIHHTDTKFLARMEQEHQANLKPKAA</sequence>
<organism evidence="7 8">
    <name type="scientific">Aphanomyces euteiches</name>
    <dbReference type="NCBI Taxonomy" id="100861"/>
    <lineage>
        <taxon>Eukaryota</taxon>
        <taxon>Sar</taxon>
        <taxon>Stramenopiles</taxon>
        <taxon>Oomycota</taxon>
        <taxon>Saprolegniomycetes</taxon>
        <taxon>Saprolegniales</taxon>
        <taxon>Verrucalvaceae</taxon>
        <taxon>Aphanomyces</taxon>
    </lineage>
</organism>
<feature type="transmembrane region" description="Helical" evidence="5">
    <location>
        <begin position="43"/>
        <end position="66"/>
    </location>
</feature>
<comment type="subcellular location">
    <subcellularLocation>
        <location evidence="1">Membrane</location>
    </subcellularLocation>
</comment>
<proteinExistence type="predicted"/>
<evidence type="ECO:0000256" key="2">
    <source>
        <dbReference type="ARBA" id="ARBA00022692"/>
    </source>
</evidence>
<evidence type="ECO:0000256" key="4">
    <source>
        <dbReference type="ARBA" id="ARBA00023136"/>
    </source>
</evidence>
<name>A0A6G0XK50_9STRA</name>
<evidence type="ECO:0000256" key="1">
    <source>
        <dbReference type="ARBA" id="ARBA00004370"/>
    </source>
</evidence>
<feature type="transmembrane region" description="Helical" evidence="5">
    <location>
        <begin position="131"/>
        <end position="151"/>
    </location>
</feature>
<comment type="caution">
    <text evidence="7">The sequence shown here is derived from an EMBL/GenBank/DDBJ whole genome shotgun (WGS) entry which is preliminary data.</text>
</comment>
<dbReference type="Proteomes" id="UP000481153">
    <property type="component" value="Unassembled WGS sequence"/>
</dbReference>
<feature type="transmembrane region" description="Helical" evidence="5">
    <location>
        <begin position="96"/>
        <end position="119"/>
    </location>
</feature>
<dbReference type="GO" id="GO:0005506">
    <property type="term" value="F:iron ion binding"/>
    <property type="evidence" value="ECO:0007669"/>
    <property type="project" value="InterPro"/>
</dbReference>
<dbReference type="InterPro" id="IPR006694">
    <property type="entry name" value="Fatty_acid_hydroxylase"/>
</dbReference>
<evidence type="ECO:0000313" key="8">
    <source>
        <dbReference type="Proteomes" id="UP000481153"/>
    </source>
</evidence>
<dbReference type="GO" id="GO:0008610">
    <property type="term" value="P:lipid biosynthetic process"/>
    <property type="evidence" value="ECO:0007669"/>
    <property type="project" value="InterPro"/>
</dbReference>
<dbReference type="AlphaFoldDB" id="A0A6G0XK50"/>
<dbReference type="VEuPathDB" id="FungiDB:AeMF1_002805"/>
<evidence type="ECO:0000256" key="3">
    <source>
        <dbReference type="ARBA" id="ARBA00022989"/>
    </source>
</evidence>
<feature type="domain" description="Fatty acid hydroxylase" evidence="6">
    <location>
        <begin position="138"/>
        <end position="262"/>
    </location>
</feature>
<keyword evidence="3 5" id="KW-1133">Transmembrane helix</keyword>
<dbReference type="PANTHER" id="PTHR11863">
    <property type="entry name" value="STEROL DESATURASE"/>
    <property type="match status" value="1"/>
</dbReference>
<feature type="transmembrane region" description="Helical" evidence="5">
    <location>
        <begin position="7"/>
        <end position="23"/>
    </location>
</feature>
<protein>
    <recommendedName>
        <fullName evidence="6">Fatty acid hydroxylase domain-containing protein</fullName>
    </recommendedName>
</protein>
<dbReference type="InterPro" id="IPR050307">
    <property type="entry name" value="Sterol_Desaturase_Related"/>
</dbReference>
<reference evidence="7 8" key="1">
    <citation type="submission" date="2019-07" db="EMBL/GenBank/DDBJ databases">
        <title>Genomics analysis of Aphanomyces spp. identifies a new class of oomycete effector associated with host adaptation.</title>
        <authorList>
            <person name="Gaulin E."/>
        </authorList>
    </citation>
    <scope>NUCLEOTIDE SEQUENCE [LARGE SCALE GENOMIC DNA]</scope>
    <source>
        <strain evidence="7 8">ATCC 201684</strain>
    </source>
</reference>